<dbReference type="Proteomes" id="UP000025245">
    <property type="component" value="Chromosome"/>
</dbReference>
<dbReference type="KEGG" id="siq:DQ08_00600"/>
<proteinExistence type="predicted"/>
<evidence type="ECO:0000313" key="4">
    <source>
        <dbReference type="Proteomes" id="UP000025245"/>
    </source>
</evidence>
<evidence type="ECO:0000313" key="5">
    <source>
        <dbReference type="Proteomes" id="UP000269148"/>
    </source>
</evidence>
<dbReference type="Proteomes" id="UP000269148">
    <property type="component" value="Unassembled WGS sequence"/>
</dbReference>
<gene>
    <name evidence="3" type="ORF">DIY07_00530</name>
    <name evidence="2" type="ORF">DQ08_00600</name>
</gene>
<evidence type="ECO:0000313" key="2">
    <source>
        <dbReference type="EMBL" id="AHY15014.1"/>
    </source>
</evidence>
<sequence length="137" mass="16341">MIEKREKLLSEKLWAEYKYEVLSKCPRTYLQIREYLKNDFVEVAQVQFLISKAQELEENPFYVINASEHMWGYFKKVATNDEKEAFFALLEAYKKKEVNKQHIIQAFQKLLGKYPNAYLQNSSLLKISNDSLYQNLN</sequence>
<dbReference type="Pfam" id="PF08349">
    <property type="entry name" value="DUF1722"/>
    <property type="match status" value="1"/>
</dbReference>
<dbReference type="KEGG" id="sio:DW64_00600"/>
<dbReference type="KEGG" id="siz:SI82_00700"/>
<dbReference type="SMR" id="A0A1J0MWU9"/>
<feature type="domain" description="DUF1722" evidence="1">
    <location>
        <begin position="18"/>
        <end position="126"/>
    </location>
</feature>
<reference evidence="3 5" key="2">
    <citation type="submission" date="2018-06" db="EMBL/GenBank/DDBJ databases">
        <title>Mutators as drivers of adaptation in pathogenic bacteria and a risk factor for host jumps and vaccine escape.</title>
        <authorList>
            <person name="Barnes A.C."/>
            <person name="Silayeva O."/>
        </authorList>
    </citation>
    <scope>NUCLEOTIDE SEQUENCE [LARGE SCALE GENOMIC DNA]</scope>
    <source>
        <strain evidence="3 5">QMA0445</strain>
    </source>
</reference>
<dbReference type="EMBL" id="QLQD01000008">
    <property type="protein sequence ID" value="RLU59401.1"/>
    <property type="molecule type" value="Genomic_DNA"/>
</dbReference>
<keyword evidence="4" id="KW-1185">Reference proteome</keyword>
<dbReference type="OrthoDB" id="9782576at2"/>
<dbReference type="GeneID" id="35764802"/>
<dbReference type="eggNOG" id="COG3272">
    <property type="taxonomic scope" value="Bacteria"/>
</dbReference>
<dbReference type="AlphaFoldDB" id="A0A1J0MWU9"/>
<dbReference type="RefSeq" id="WP_003098726.1">
    <property type="nucleotide sequence ID" value="NZ_CP010783.1"/>
</dbReference>
<dbReference type="STRING" id="1346.BMF34_00790"/>
<dbReference type="InterPro" id="IPR013560">
    <property type="entry name" value="DUF1722"/>
</dbReference>
<organism evidence="3 5">
    <name type="scientific">Streptococcus iniae</name>
    <name type="common">Streptococcus shiloi</name>
    <dbReference type="NCBI Taxonomy" id="1346"/>
    <lineage>
        <taxon>Bacteria</taxon>
        <taxon>Bacillati</taxon>
        <taxon>Bacillota</taxon>
        <taxon>Bacilli</taxon>
        <taxon>Lactobacillales</taxon>
        <taxon>Streptococcaceae</taxon>
        <taxon>Streptococcus</taxon>
    </lineage>
</organism>
<reference evidence="2 4" key="1">
    <citation type="journal article" date="2014" name="Genome Announc.">
        <title>Complete Genome Sequence of a Virulent Strain, Streptococcus iniae ISET0901, Isolated from Diseased Tilapia.</title>
        <authorList>
            <person name="Pridgeon J.W."/>
            <person name="Zhang D."/>
            <person name="Zhang L."/>
        </authorList>
    </citation>
    <scope>NUCLEOTIDE SEQUENCE [LARGE SCALE GENOMIC DNA]</scope>
    <source>
        <strain evidence="2 4">ISET0901</strain>
    </source>
</reference>
<accession>A0A1J0MWU9</accession>
<protein>
    <submittedName>
        <fullName evidence="3">DUF1722 domain-containing protein</fullName>
    </submittedName>
</protein>
<evidence type="ECO:0000313" key="3">
    <source>
        <dbReference type="EMBL" id="RLU59401.1"/>
    </source>
</evidence>
<name>A0A1J0MWU9_STRIN</name>
<dbReference type="EMBL" id="CP007586">
    <property type="protein sequence ID" value="AHY15014.1"/>
    <property type="molecule type" value="Genomic_DNA"/>
</dbReference>
<evidence type="ECO:0000259" key="1">
    <source>
        <dbReference type="Pfam" id="PF08349"/>
    </source>
</evidence>